<protein>
    <submittedName>
        <fullName evidence="2">Uncharacterized protein</fullName>
    </submittedName>
</protein>
<dbReference type="AlphaFoldDB" id="A0A023IN87"/>
<dbReference type="EMBL" id="KF686739">
    <property type="protein sequence ID" value="AGW47713.1"/>
    <property type="molecule type" value="Genomic_DNA"/>
</dbReference>
<evidence type="ECO:0000256" key="1">
    <source>
        <dbReference type="SAM" id="MobiDB-lite"/>
    </source>
</evidence>
<accession>A0A023IN87</accession>
<feature type="region of interest" description="Disordered" evidence="1">
    <location>
        <begin position="31"/>
        <end position="69"/>
    </location>
</feature>
<feature type="compositionally biased region" description="Low complexity" evidence="1">
    <location>
        <begin position="52"/>
        <end position="66"/>
    </location>
</feature>
<reference evidence="2" key="1">
    <citation type="journal article" date="2014" name="Funct. Integr. Genomics">
        <title>The barley Frost resistance-H2 locus.</title>
        <authorList>
            <person name="Pasquariello M."/>
            <person name="Barabaschi D."/>
            <person name="Himmelbach A."/>
            <person name="Steuernagel B."/>
            <person name="Ariyadasa R."/>
            <person name="Stein N."/>
            <person name="Gandolfi F."/>
            <person name="Tenedini E."/>
            <person name="Bernardis I."/>
            <person name="Tagliafico E."/>
            <person name="Pecchioni N."/>
            <person name="Francia E."/>
        </authorList>
    </citation>
    <scope>NUCLEOTIDE SEQUENCE</scope>
</reference>
<sequence>MDPSPTKALWDGLSPNQEKEMANIVARWLADGQAEDADDQMKDVDDDDPVLPSSFSSTAPSSSSIVPPSPMHCTMTIGEVHAHYMDMVHEEQFREA</sequence>
<name>A0A023IN87_HORVV</name>
<feature type="compositionally biased region" description="Acidic residues" evidence="1">
    <location>
        <begin position="33"/>
        <end position="49"/>
    </location>
</feature>
<evidence type="ECO:0000313" key="2">
    <source>
        <dbReference type="EMBL" id="AGW47713.1"/>
    </source>
</evidence>
<proteinExistence type="predicted"/>
<organism evidence="2">
    <name type="scientific">Hordeum vulgare subsp. vulgare</name>
    <name type="common">Domesticated barley</name>
    <dbReference type="NCBI Taxonomy" id="112509"/>
    <lineage>
        <taxon>Eukaryota</taxon>
        <taxon>Viridiplantae</taxon>
        <taxon>Streptophyta</taxon>
        <taxon>Embryophyta</taxon>
        <taxon>Tracheophyta</taxon>
        <taxon>Spermatophyta</taxon>
        <taxon>Magnoliopsida</taxon>
        <taxon>Liliopsida</taxon>
        <taxon>Poales</taxon>
        <taxon>Poaceae</taxon>
        <taxon>BOP clade</taxon>
        <taxon>Pooideae</taxon>
        <taxon>Triticodae</taxon>
        <taxon>Triticeae</taxon>
        <taxon>Hordeinae</taxon>
        <taxon>Hordeum</taxon>
    </lineage>
</organism>